<dbReference type="SUPFAM" id="SSF51161">
    <property type="entry name" value="Trimeric LpxA-like enzymes"/>
    <property type="match status" value="1"/>
</dbReference>
<evidence type="ECO:0000256" key="3">
    <source>
        <dbReference type="ARBA" id="ARBA00022737"/>
    </source>
</evidence>
<reference evidence="6 7" key="1">
    <citation type="submission" date="2023-07" db="EMBL/GenBank/DDBJ databases">
        <title>The novel representative of Negativicutes class, Anaeroselena agilis gen. nov. sp. nov.</title>
        <authorList>
            <person name="Prokofeva M.I."/>
            <person name="Elcheninov A.G."/>
            <person name="Klyukina A."/>
            <person name="Kublanov I.V."/>
            <person name="Frolov E.N."/>
            <person name="Podosokorskaya O.A."/>
        </authorList>
    </citation>
    <scope>NUCLEOTIDE SEQUENCE [LARGE SCALE GENOMIC DNA]</scope>
    <source>
        <strain evidence="6 7">4137-cl</strain>
    </source>
</reference>
<dbReference type="Gene3D" id="2.160.10.10">
    <property type="entry name" value="Hexapeptide repeat proteins"/>
    <property type="match status" value="1"/>
</dbReference>
<feature type="domain" description="Mannose-1-phosphate guanyltransferase C-terminal" evidence="5">
    <location>
        <begin position="260"/>
        <end position="324"/>
    </location>
</feature>
<organism evidence="6 7">
    <name type="scientific">Anaeroselena agilis</name>
    <dbReference type="NCBI Taxonomy" id="3063788"/>
    <lineage>
        <taxon>Bacteria</taxon>
        <taxon>Bacillati</taxon>
        <taxon>Bacillota</taxon>
        <taxon>Negativicutes</taxon>
        <taxon>Acetonemataceae</taxon>
        <taxon>Anaeroselena</taxon>
    </lineage>
</organism>
<evidence type="ECO:0000259" key="4">
    <source>
        <dbReference type="Pfam" id="PF00483"/>
    </source>
</evidence>
<proteinExistence type="inferred from homology"/>
<feature type="domain" description="Nucleotidyl transferase" evidence="4">
    <location>
        <begin position="2"/>
        <end position="233"/>
    </location>
</feature>
<dbReference type="InterPro" id="IPR056729">
    <property type="entry name" value="GMPPB_C"/>
</dbReference>
<dbReference type="SUPFAM" id="SSF53448">
    <property type="entry name" value="Nucleotide-diphospho-sugar transferases"/>
    <property type="match status" value="1"/>
</dbReference>
<dbReference type="PROSITE" id="PS00101">
    <property type="entry name" value="HEXAPEP_TRANSFERASES"/>
    <property type="match status" value="1"/>
</dbReference>
<comment type="similarity">
    <text evidence="1">Belongs to the transferase hexapeptide repeat family.</text>
</comment>
<keyword evidence="7" id="KW-1185">Reference proteome</keyword>
<dbReference type="InterPro" id="IPR005835">
    <property type="entry name" value="NTP_transferase_dom"/>
</dbReference>
<keyword evidence="2" id="KW-0808">Transferase</keyword>
<dbReference type="EMBL" id="JAUOZS010000001">
    <property type="protein sequence ID" value="MDT8900360.1"/>
    <property type="molecule type" value="Genomic_DNA"/>
</dbReference>
<dbReference type="RefSeq" id="WP_413778908.1">
    <property type="nucleotide sequence ID" value="NZ_JAUOZS010000001.1"/>
</dbReference>
<dbReference type="InterPro" id="IPR018357">
    <property type="entry name" value="Hexapep_transf_CS"/>
</dbReference>
<sequence>MKALLLAGGLGTRLRPLTDHIPKPMVPILGQPHLKRLISYLSPSGIDEVVVTAGYRGKDIELALGDGSNLGVAIRYVHENTPLGTGGAIKNAEKHFDGTFLIFNADILSEIDVQAMLRHHKKHDAAVTIAVKQVNNPSQYGVIEYDADYRIRSFKEKPPPGEASSNWINAGVYVFEPAVLREIPAGLTVSVERETFPALLSQNHKLVAYRYEGYWLDIGTTDKYLLAHRDILDGKCRTIAGHSGSYISPTATVSPEATVVEPVYIGDKAIVDDKAVIGPHAVLGCSAYVGYGSMVIDSILLDGVKVGQNLKVINSVAGNNCRVYDNLISDTCCEF</sequence>
<dbReference type="Gene3D" id="3.90.550.10">
    <property type="entry name" value="Spore Coat Polysaccharide Biosynthesis Protein SpsA, Chain A"/>
    <property type="match status" value="1"/>
</dbReference>
<evidence type="ECO:0000313" key="6">
    <source>
        <dbReference type="EMBL" id="MDT8900360.1"/>
    </source>
</evidence>
<protein>
    <submittedName>
        <fullName evidence="6">NDP-sugar synthase</fullName>
    </submittedName>
</protein>
<evidence type="ECO:0000259" key="5">
    <source>
        <dbReference type="Pfam" id="PF25087"/>
    </source>
</evidence>
<evidence type="ECO:0000313" key="7">
    <source>
        <dbReference type="Proteomes" id="UP001254848"/>
    </source>
</evidence>
<dbReference type="Pfam" id="PF00483">
    <property type="entry name" value="NTP_transferase"/>
    <property type="match status" value="1"/>
</dbReference>
<evidence type="ECO:0000256" key="2">
    <source>
        <dbReference type="ARBA" id="ARBA00022679"/>
    </source>
</evidence>
<keyword evidence="3" id="KW-0677">Repeat</keyword>
<dbReference type="Proteomes" id="UP001254848">
    <property type="component" value="Unassembled WGS sequence"/>
</dbReference>
<accession>A0ABU3NU55</accession>
<gene>
    <name evidence="6" type="ORF">Q4T40_03780</name>
</gene>
<name>A0ABU3NU55_9FIRM</name>
<dbReference type="InterPro" id="IPR050486">
    <property type="entry name" value="Mannose-1P_guanyltransferase"/>
</dbReference>
<dbReference type="InterPro" id="IPR011004">
    <property type="entry name" value="Trimer_LpxA-like_sf"/>
</dbReference>
<dbReference type="InterPro" id="IPR029044">
    <property type="entry name" value="Nucleotide-diphossugar_trans"/>
</dbReference>
<evidence type="ECO:0000256" key="1">
    <source>
        <dbReference type="ARBA" id="ARBA00007274"/>
    </source>
</evidence>
<dbReference type="CDD" id="cd04181">
    <property type="entry name" value="NTP_transferase"/>
    <property type="match status" value="1"/>
</dbReference>
<dbReference type="Pfam" id="PF25087">
    <property type="entry name" value="GMPPB_C"/>
    <property type="match status" value="1"/>
</dbReference>
<dbReference type="PANTHER" id="PTHR22572">
    <property type="entry name" value="SUGAR-1-PHOSPHATE GUANYL TRANSFERASE"/>
    <property type="match status" value="1"/>
</dbReference>
<comment type="caution">
    <text evidence="6">The sequence shown here is derived from an EMBL/GenBank/DDBJ whole genome shotgun (WGS) entry which is preliminary data.</text>
</comment>